<evidence type="ECO:0000256" key="1">
    <source>
        <dbReference type="SAM" id="Phobius"/>
    </source>
</evidence>
<feature type="transmembrane region" description="Helical" evidence="1">
    <location>
        <begin position="51"/>
        <end position="72"/>
    </location>
</feature>
<reference evidence="2" key="1">
    <citation type="submission" date="2014-11" db="EMBL/GenBank/DDBJ databases">
        <authorList>
            <person name="Amaro Gonzalez C."/>
        </authorList>
    </citation>
    <scope>NUCLEOTIDE SEQUENCE</scope>
</reference>
<keyword evidence="1" id="KW-0812">Transmembrane</keyword>
<dbReference type="EMBL" id="GBXM01002395">
    <property type="protein sequence ID" value="JAI06183.1"/>
    <property type="molecule type" value="Transcribed_RNA"/>
</dbReference>
<protein>
    <submittedName>
        <fullName evidence="2">Uncharacterized protein</fullName>
    </submittedName>
</protein>
<name>A0A0E9XTV7_ANGAN</name>
<organism evidence="2">
    <name type="scientific">Anguilla anguilla</name>
    <name type="common">European freshwater eel</name>
    <name type="synonym">Muraena anguilla</name>
    <dbReference type="NCBI Taxonomy" id="7936"/>
    <lineage>
        <taxon>Eukaryota</taxon>
        <taxon>Metazoa</taxon>
        <taxon>Chordata</taxon>
        <taxon>Craniata</taxon>
        <taxon>Vertebrata</taxon>
        <taxon>Euteleostomi</taxon>
        <taxon>Actinopterygii</taxon>
        <taxon>Neopterygii</taxon>
        <taxon>Teleostei</taxon>
        <taxon>Anguilliformes</taxon>
        <taxon>Anguillidae</taxon>
        <taxon>Anguilla</taxon>
    </lineage>
</organism>
<proteinExistence type="predicted"/>
<reference evidence="2" key="2">
    <citation type="journal article" date="2015" name="Fish Shellfish Immunol.">
        <title>Early steps in the European eel (Anguilla anguilla)-Vibrio vulnificus interaction in the gills: Role of the RtxA13 toxin.</title>
        <authorList>
            <person name="Callol A."/>
            <person name="Pajuelo D."/>
            <person name="Ebbesson L."/>
            <person name="Teles M."/>
            <person name="MacKenzie S."/>
            <person name="Amaro C."/>
        </authorList>
    </citation>
    <scope>NUCLEOTIDE SEQUENCE</scope>
</reference>
<evidence type="ECO:0000313" key="2">
    <source>
        <dbReference type="EMBL" id="JAI06183.1"/>
    </source>
</evidence>
<sequence length="92" mass="10230">MRDRNTEFSNLIDCLSLFASLSISPQAVLSLSPMQYSFFTFVSHFAVHQSVFLTVLLSALLSLSSLCLGLFLDIQMSIGDVRGHISARVQCW</sequence>
<keyword evidence="1" id="KW-1133">Transmembrane helix</keyword>
<accession>A0A0E9XTV7</accession>
<keyword evidence="1" id="KW-0472">Membrane</keyword>
<feature type="transmembrane region" description="Helical" evidence="1">
    <location>
        <begin position="12"/>
        <end position="31"/>
    </location>
</feature>
<dbReference type="AlphaFoldDB" id="A0A0E9XTV7"/>